<dbReference type="STRING" id="136037.A0A067RL02"/>
<dbReference type="PANTHER" id="PTHR13318">
    <property type="entry name" value="PARTNER OF PAIRED, ISOFORM B-RELATED"/>
    <property type="match status" value="1"/>
</dbReference>
<dbReference type="InterPro" id="IPR006553">
    <property type="entry name" value="Leu-rich_rpt_Cys-con_subtyp"/>
</dbReference>
<dbReference type="Gene3D" id="3.80.10.10">
    <property type="entry name" value="Ribonuclease Inhibitor"/>
    <property type="match status" value="2"/>
</dbReference>
<dbReference type="PANTHER" id="PTHR13318:SF152">
    <property type="entry name" value="F-BOX_LRR-REPEAT PROTEIN 4"/>
    <property type="match status" value="1"/>
</dbReference>
<evidence type="ECO:0000313" key="2">
    <source>
        <dbReference type="EMBL" id="KDR23668.1"/>
    </source>
</evidence>
<dbReference type="EMBL" id="KK852452">
    <property type="protein sequence ID" value="KDR23668.1"/>
    <property type="molecule type" value="Genomic_DNA"/>
</dbReference>
<dbReference type="Gene3D" id="1.20.1280.50">
    <property type="match status" value="1"/>
</dbReference>
<reference evidence="2 3" key="1">
    <citation type="journal article" date="2014" name="Nat. Commun.">
        <title>Molecular traces of alternative social organization in a termite genome.</title>
        <authorList>
            <person name="Terrapon N."/>
            <person name="Li C."/>
            <person name="Robertson H.M."/>
            <person name="Ji L."/>
            <person name="Meng X."/>
            <person name="Booth W."/>
            <person name="Chen Z."/>
            <person name="Childers C.P."/>
            <person name="Glastad K.M."/>
            <person name="Gokhale K."/>
            <person name="Gowin J."/>
            <person name="Gronenberg W."/>
            <person name="Hermansen R.A."/>
            <person name="Hu H."/>
            <person name="Hunt B.G."/>
            <person name="Huylmans A.K."/>
            <person name="Khalil S.M."/>
            <person name="Mitchell R.D."/>
            <person name="Munoz-Torres M.C."/>
            <person name="Mustard J.A."/>
            <person name="Pan H."/>
            <person name="Reese J.T."/>
            <person name="Scharf M.E."/>
            <person name="Sun F."/>
            <person name="Vogel H."/>
            <person name="Xiao J."/>
            <person name="Yang W."/>
            <person name="Yang Z."/>
            <person name="Yang Z."/>
            <person name="Zhou J."/>
            <person name="Zhu J."/>
            <person name="Brent C.S."/>
            <person name="Elsik C.G."/>
            <person name="Goodisman M.A."/>
            <person name="Liberles D.A."/>
            <person name="Roe R.M."/>
            <person name="Vargo E.L."/>
            <person name="Vilcinskas A."/>
            <person name="Wang J."/>
            <person name="Bornberg-Bauer E."/>
            <person name="Korb J."/>
            <person name="Zhang G."/>
            <person name="Liebig J."/>
        </authorList>
    </citation>
    <scope>NUCLEOTIDE SEQUENCE [LARGE SCALE GENOMIC DNA]</scope>
    <source>
        <tissue evidence="2">Whole organism</tissue>
    </source>
</reference>
<dbReference type="InterPro" id="IPR057207">
    <property type="entry name" value="FBXL15_LRR"/>
</dbReference>
<dbReference type="InterPro" id="IPR032675">
    <property type="entry name" value="LRR_dom_sf"/>
</dbReference>
<name>A0A067RL02_ZOONE</name>
<sequence length="619" mass="69883">MVDDEEVTSFDVSNSSENDIVFIEQFVQDVIGFSSQYGSDVSISYTAYNITGKPSKFPDYGDFPQAFVMRTYGKWWNKAPSGTPPFMSQSLGKITSQDFIDLLFEEAVYPFRVSVYETYNPGSVVRIWAADVQNHWRLLWEGEPQLVGHTPRVFSPVIQTIDSPTKLLRLEFDQSHLEYYTELDAVLFVGTKVPIVSPETQQVPSYDLIVPKVGKLTSQILQLNIHNIPPQLDIPNSIVNFLDEELPQLLKETEEAAQVMVASNKMIPSTGTESFDCLPDETVLKIFGYLSLLSLCSCAQVSRRFHDLATDSLLYTELNLKVYWYCATSAALRSLSKRCQYLQKLDLSWCGDFVHITSGDFVDFIEECGSQLTHLRLNSCKFADNRCAMKVSDKCKNLQELGLRCCHNVTESGFQSLASLKNLQYLDLYRTFIDLGPLKAILKSSPQLKHINMGSCVRISSMDDIAQTLATYNKELVSVDFWKTYSLTPVGVRALHKCGKLEELDLGWCLGIGAPGDSLYSLATGCRSLRKLFLSALRGITDRDLEPFIEHCPALEQVDLLGGRSITSDICVKFLTRCTKLQLLDVSFCDQVQDSEVAYWRMVFPHVSVKRSFQHYIKS</sequence>
<dbReference type="FunCoup" id="A0A067RL02">
    <property type="interactions" value="14"/>
</dbReference>
<dbReference type="Pfam" id="PF25372">
    <property type="entry name" value="DUF7885"/>
    <property type="match status" value="1"/>
</dbReference>
<dbReference type="OMA" id="GWCMREA"/>
<dbReference type="AlphaFoldDB" id="A0A067RL02"/>
<dbReference type="InParanoid" id="A0A067RL02"/>
<feature type="domain" description="F-box" evidence="1">
    <location>
        <begin position="272"/>
        <end position="318"/>
    </location>
</feature>
<dbReference type="PROSITE" id="PS50181">
    <property type="entry name" value="FBOX"/>
    <property type="match status" value="1"/>
</dbReference>
<dbReference type="Proteomes" id="UP000027135">
    <property type="component" value="Unassembled WGS sequence"/>
</dbReference>
<dbReference type="SMART" id="SM00256">
    <property type="entry name" value="FBOX"/>
    <property type="match status" value="1"/>
</dbReference>
<protein>
    <submittedName>
        <fullName evidence="2">F-box/LRR-repeat protein 4</fullName>
    </submittedName>
</protein>
<dbReference type="Pfam" id="PF12937">
    <property type="entry name" value="F-box-like"/>
    <property type="match status" value="1"/>
</dbReference>
<accession>A0A067RL02</accession>
<dbReference type="SUPFAM" id="SSF52047">
    <property type="entry name" value="RNI-like"/>
    <property type="match status" value="1"/>
</dbReference>
<keyword evidence="3" id="KW-1185">Reference proteome</keyword>
<evidence type="ECO:0000259" key="1">
    <source>
        <dbReference type="PROSITE" id="PS50181"/>
    </source>
</evidence>
<dbReference type="SMART" id="SM00367">
    <property type="entry name" value="LRR_CC"/>
    <property type="match status" value="6"/>
</dbReference>
<evidence type="ECO:0000313" key="3">
    <source>
        <dbReference type="Proteomes" id="UP000027135"/>
    </source>
</evidence>
<dbReference type="InterPro" id="IPR001810">
    <property type="entry name" value="F-box_dom"/>
</dbReference>
<gene>
    <name evidence="2" type="ORF">L798_13570</name>
</gene>
<dbReference type="eggNOG" id="KOG1947">
    <property type="taxonomic scope" value="Eukaryota"/>
</dbReference>
<proteinExistence type="predicted"/>
<dbReference type="GO" id="GO:0019005">
    <property type="term" value="C:SCF ubiquitin ligase complex"/>
    <property type="evidence" value="ECO:0007669"/>
    <property type="project" value="TreeGrafter"/>
</dbReference>
<dbReference type="CDD" id="cd09917">
    <property type="entry name" value="F-box_SF"/>
    <property type="match status" value="1"/>
</dbReference>
<dbReference type="GO" id="GO:0031146">
    <property type="term" value="P:SCF-dependent proteasomal ubiquitin-dependent protein catabolic process"/>
    <property type="evidence" value="ECO:0007669"/>
    <property type="project" value="TreeGrafter"/>
</dbReference>
<organism evidence="2 3">
    <name type="scientific">Zootermopsis nevadensis</name>
    <name type="common">Dampwood termite</name>
    <dbReference type="NCBI Taxonomy" id="136037"/>
    <lineage>
        <taxon>Eukaryota</taxon>
        <taxon>Metazoa</taxon>
        <taxon>Ecdysozoa</taxon>
        <taxon>Arthropoda</taxon>
        <taxon>Hexapoda</taxon>
        <taxon>Insecta</taxon>
        <taxon>Pterygota</taxon>
        <taxon>Neoptera</taxon>
        <taxon>Polyneoptera</taxon>
        <taxon>Dictyoptera</taxon>
        <taxon>Blattodea</taxon>
        <taxon>Blattoidea</taxon>
        <taxon>Termitoidae</taxon>
        <taxon>Termopsidae</taxon>
        <taxon>Zootermopsis</taxon>
    </lineage>
</organism>